<name>A0A402AFW5_9CHLR</name>
<dbReference type="InterPro" id="IPR002616">
    <property type="entry name" value="tRNA_ribo_trans-like"/>
</dbReference>
<dbReference type="PANTHER" id="PTHR43468:SF1">
    <property type="entry name" value="TRNA-GUANOSINE(34) QUEUINE TRANSGLYCOSYLASE"/>
    <property type="match status" value="1"/>
</dbReference>
<dbReference type="Gene3D" id="3.20.20.105">
    <property type="entry name" value="Queuine tRNA-ribosyltransferase-like"/>
    <property type="match status" value="1"/>
</dbReference>
<evidence type="ECO:0000256" key="4">
    <source>
        <dbReference type="ARBA" id="ARBA00022723"/>
    </source>
</evidence>
<evidence type="ECO:0000313" key="7">
    <source>
        <dbReference type="Proteomes" id="UP000287188"/>
    </source>
</evidence>
<keyword evidence="2" id="KW-0808">Transferase</keyword>
<keyword evidence="4" id="KW-0479">Metal-binding</keyword>
<dbReference type="GO" id="GO:0008479">
    <property type="term" value="F:tRNA-guanosine(34) queuine transglycosylase activity"/>
    <property type="evidence" value="ECO:0007669"/>
    <property type="project" value="InterPro"/>
</dbReference>
<evidence type="ECO:0000259" key="5">
    <source>
        <dbReference type="Pfam" id="PF01702"/>
    </source>
</evidence>
<protein>
    <submittedName>
        <fullName evidence="6">tRNA-guanine transglycosylase</fullName>
    </submittedName>
</protein>
<dbReference type="InterPro" id="IPR036511">
    <property type="entry name" value="TGT-like_sf"/>
</dbReference>
<comment type="caution">
    <text evidence="6">The sequence shown here is derived from an EMBL/GenBank/DDBJ whole genome shotgun (WGS) entry which is preliminary data.</text>
</comment>
<dbReference type="InterPro" id="IPR004803">
    <property type="entry name" value="TGT"/>
</dbReference>
<evidence type="ECO:0000313" key="6">
    <source>
        <dbReference type="EMBL" id="GCE17989.1"/>
    </source>
</evidence>
<evidence type="ECO:0000256" key="3">
    <source>
        <dbReference type="ARBA" id="ARBA00022694"/>
    </source>
</evidence>
<proteinExistence type="predicted"/>
<organism evidence="6 7">
    <name type="scientific">Dictyobacter kobayashii</name>
    <dbReference type="NCBI Taxonomy" id="2014872"/>
    <lineage>
        <taxon>Bacteria</taxon>
        <taxon>Bacillati</taxon>
        <taxon>Chloroflexota</taxon>
        <taxon>Ktedonobacteria</taxon>
        <taxon>Ktedonobacterales</taxon>
        <taxon>Dictyobacteraceae</taxon>
        <taxon>Dictyobacter</taxon>
    </lineage>
</organism>
<evidence type="ECO:0000256" key="2">
    <source>
        <dbReference type="ARBA" id="ARBA00022679"/>
    </source>
</evidence>
<feature type="domain" description="tRNA-guanine(15) transglycosylase-like" evidence="5">
    <location>
        <begin position="13"/>
        <end position="372"/>
    </location>
</feature>
<reference evidence="7" key="1">
    <citation type="submission" date="2018-12" db="EMBL/GenBank/DDBJ databases">
        <title>Tengunoibacter tsumagoiensis gen. nov., sp. nov., Dictyobacter kobayashii sp. nov., D. alpinus sp. nov., and D. joshuensis sp. nov. and description of Dictyobacteraceae fam. nov. within the order Ktedonobacterales isolated from Tengu-no-mugimeshi.</title>
        <authorList>
            <person name="Wang C.M."/>
            <person name="Zheng Y."/>
            <person name="Sakai Y."/>
            <person name="Toyoda A."/>
            <person name="Minakuchi Y."/>
            <person name="Abe K."/>
            <person name="Yokota A."/>
            <person name="Yabe S."/>
        </authorList>
    </citation>
    <scope>NUCLEOTIDE SEQUENCE [LARGE SCALE GENOMIC DNA]</scope>
    <source>
        <strain evidence="7">Uno11</strain>
    </source>
</reference>
<dbReference type="EMBL" id="BIFS01000001">
    <property type="protein sequence ID" value="GCE17989.1"/>
    <property type="molecule type" value="Genomic_DNA"/>
</dbReference>
<dbReference type="OrthoDB" id="9805417at2"/>
<keyword evidence="3" id="KW-0819">tRNA processing</keyword>
<dbReference type="NCBIfam" id="TIGR00449">
    <property type="entry name" value="tgt_general"/>
    <property type="match status" value="1"/>
</dbReference>
<evidence type="ECO:0000256" key="1">
    <source>
        <dbReference type="ARBA" id="ARBA00022676"/>
    </source>
</evidence>
<dbReference type="Proteomes" id="UP000287188">
    <property type="component" value="Unassembled WGS sequence"/>
</dbReference>
<dbReference type="AlphaFoldDB" id="A0A402AFW5"/>
<gene>
    <name evidence="6" type="ORF">KDK_17890</name>
</gene>
<keyword evidence="1" id="KW-0328">Glycosyltransferase</keyword>
<dbReference type="RefSeq" id="WP_126549589.1">
    <property type="nucleotide sequence ID" value="NZ_BIFS01000001.1"/>
</dbReference>
<keyword evidence="7" id="KW-1185">Reference proteome</keyword>
<dbReference type="Pfam" id="PF01702">
    <property type="entry name" value="TGT"/>
    <property type="match status" value="1"/>
</dbReference>
<dbReference type="GO" id="GO:0006400">
    <property type="term" value="P:tRNA modification"/>
    <property type="evidence" value="ECO:0007669"/>
    <property type="project" value="InterPro"/>
</dbReference>
<dbReference type="GO" id="GO:0046872">
    <property type="term" value="F:metal ion binding"/>
    <property type="evidence" value="ECO:0007669"/>
    <property type="project" value="UniProtKB-KW"/>
</dbReference>
<accession>A0A402AFW5</accession>
<dbReference type="PANTHER" id="PTHR43468">
    <property type="match status" value="1"/>
</dbReference>
<dbReference type="SUPFAM" id="SSF51713">
    <property type="entry name" value="tRNA-guanine transglycosylase"/>
    <property type="match status" value="1"/>
</dbReference>
<dbReference type="NCBIfam" id="TIGR00430">
    <property type="entry name" value="Q_tRNA_tgt"/>
    <property type="match status" value="1"/>
</dbReference>
<sequence>MESGLANQPTQPQYGSLQLPHGSIDLPVFMPDATLGVVRSTDATDLRQCQIQALVMNTFHLMQKPGTSTIQSLGGLHTMSGWTGPIVTDSGGFQAYSLIQQNAKFGSLTSDGITFKPEGADRKFQLTPEKAIQLQMSYDADVIMCLDYCTHVDAPYDFQATAVTHTIDWAKRSKKEYKRLLKQKKLTPDKRPLLFGVIQGGGSEELRRRCAEELLAIGFDGFGYGGWPLDKQGKLLTDIITYTRELIPAHYQMHALGVGHPGSIAELTRLGYGIFDCAMPTRDARHARLYSFTSASSSFASDEKWFTYLYLNDDKYIKNDRPVSEFCDCLCCTNYSAGYLHHLFKINDTLFFRLATIHNLRFMTMLTQRIRELYHAQNR</sequence>